<dbReference type="RefSeq" id="WP_016278587.1">
    <property type="nucleotide sequence ID" value="NZ_CAOOJZ010000022.1"/>
</dbReference>
<feature type="coiled-coil region" evidence="1">
    <location>
        <begin position="25"/>
        <end position="52"/>
    </location>
</feature>
<reference evidence="3 5" key="1">
    <citation type="submission" date="2013-04" db="EMBL/GenBank/DDBJ databases">
        <title>The Genome Sequence of Bacteroides massiliensis dnLKV3.</title>
        <authorList>
            <consortium name="The Broad Institute Genomics Platform"/>
            <consortium name="The Broad Institute Genome Sequencing Center for Infectious Disease"/>
            <person name="Earl A."/>
            <person name="Xavier R."/>
            <person name="Kuhn K."/>
            <person name="Stappenbeck T."/>
            <person name="Walker B."/>
            <person name="Young S."/>
            <person name="Zeng Q."/>
            <person name="Gargeya S."/>
            <person name="Fitzgerald M."/>
            <person name="Haas B."/>
            <person name="Abouelleil A."/>
            <person name="Allen A.W."/>
            <person name="Alvarado L."/>
            <person name="Arachchi H.M."/>
            <person name="Berlin A.M."/>
            <person name="Chapman S.B."/>
            <person name="Gainer-Dewar J."/>
            <person name="Goldberg J."/>
            <person name="Griggs A."/>
            <person name="Gujja S."/>
            <person name="Hansen M."/>
            <person name="Howarth C."/>
            <person name="Imamovic A."/>
            <person name="Ireland A."/>
            <person name="Larimer J."/>
            <person name="McCowan C."/>
            <person name="Murphy C."/>
            <person name="Pearson M."/>
            <person name="Poon T.W."/>
            <person name="Priest M."/>
            <person name="Roberts A."/>
            <person name="Saif S."/>
            <person name="Shea T."/>
            <person name="Sisk P."/>
            <person name="Sykes S."/>
            <person name="Wortman J."/>
            <person name="Nusbaum C."/>
            <person name="Birren B."/>
        </authorList>
    </citation>
    <scope>NUCLEOTIDE SEQUENCE [LARGE SCALE GENOMIC DNA]</scope>
    <source>
        <strain evidence="3">DnLKV3</strain>
        <strain evidence="5">dnLKV3</strain>
    </source>
</reference>
<evidence type="ECO:0000256" key="1">
    <source>
        <dbReference type="SAM" id="Coils"/>
    </source>
</evidence>
<dbReference type="Proteomes" id="UP000014200">
    <property type="component" value="Unassembled WGS sequence"/>
</dbReference>
<feature type="signal peptide" evidence="2">
    <location>
        <begin position="1"/>
        <end position="23"/>
    </location>
</feature>
<name>R9HXQ8_9BACT</name>
<evidence type="ECO:0000313" key="6">
    <source>
        <dbReference type="Proteomes" id="UP000310760"/>
    </source>
</evidence>
<keyword evidence="2" id="KW-0732">Signal</keyword>
<dbReference type="HOGENOM" id="CLU_012429_0_0_10"/>
<evidence type="ECO:0000313" key="4">
    <source>
        <dbReference type="EMBL" id="TGY70492.1"/>
    </source>
</evidence>
<accession>R9HXQ8</accession>
<evidence type="ECO:0000313" key="3">
    <source>
        <dbReference type="EMBL" id="EOS08808.1"/>
    </source>
</evidence>
<dbReference type="GeneID" id="82152285"/>
<dbReference type="PATRIC" id="fig|1235788.3.peg.4536"/>
<gene>
    <name evidence="3" type="ORF">C802_04419</name>
    <name evidence="4" type="ORF">E5339_09370</name>
</gene>
<evidence type="ECO:0000313" key="5">
    <source>
        <dbReference type="Proteomes" id="UP000014200"/>
    </source>
</evidence>
<dbReference type="PROSITE" id="PS51257">
    <property type="entry name" value="PROKAR_LIPOPROTEIN"/>
    <property type="match status" value="1"/>
</dbReference>
<dbReference type="Proteomes" id="UP000310760">
    <property type="component" value="Unassembled WGS sequence"/>
</dbReference>
<keyword evidence="5" id="KW-1185">Reference proteome</keyword>
<dbReference type="EMBL" id="SRYJ01000018">
    <property type="protein sequence ID" value="TGY70492.1"/>
    <property type="molecule type" value="Genomic_DNA"/>
</dbReference>
<evidence type="ECO:0000256" key="2">
    <source>
        <dbReference type="SAM" id="SignalP"/>
    </source>
</evidence>
<dbReference type="AlphaFoldDB" id="R9HXQ8"/>
<organism evidence="3 5">
    <name type="scientific">Phocaeicola sartorii</name>
    <dbReference type="NCBI Taxonomy" id="671267"/>
    <lineage>
        <taxon>Bacteria</taxon>
        <taxon>Pseudomonadati</taxon>
        <taxon>Bacteroidota</taxon>
        <taxon>Bacteroidia</taxon>
        <taxon>Bacteroidales</taxon>
        <taxon>Bacteroidaceae</taxon>
        <taxon>Phocaeicola</taxon>
    </lineage>
</organism>
<keyword evidence="1" id="KW-0175">Coiled coil</keyword>
<comment type="caution">
    <text evidence="3">The sequence shown here is derived from an EMBL/GenBank/DDBJ whole genome shotgun (WGS) entry which is preliminary data.</text>
</comment>
<proteinExistence type="predicted"/>
<sequence>MNKKFLSAILFGALMVSSTGTFVSCKDYDEDIDRIDNTLNDLKSKLDALQTKVDAGKYVTNITKAGDGITITWNDNSTSTIETIKGDKGDKGDAVEISIDPTTKNWIIDGEDTGICAQGKDGNSTNGVSAKSPSIDATTGNWVVYAWDADKQEYVGTDTGVSAKGASAYVVDEGNYYTLNVAADKAGTSYTTVKLPKSPTVITEIEVLGYLYTLDSYEDGKWVPMNVDVVANTTYSNFIYNFTLVDDAILNADAMKAWNKEAGVKKIIKGQALSSVNSWGSNLLVRVAPASLDASQLSFKLINSKMTEAPFVLGTPEAYNGLLSRAAVSGNGLWAIPVSAKEGMTYKDADAYKAQFTVTRNFEDASSYDQAIVFALQEKDGFATNYNLAFAYNQNLNLDANAIGINETTDGSAPVELGETNTVTFDNIENVYDAHLHFNEADVIRWGIEYTDGISFKVTKLADQITVPSISVDVHYVTLEGKAKTTTLSVQPAKAYAGITELASNNIAIVKDQTKNNFEASLAPMFTDLGTNNTALWKSDVESHKVTVYRVKSGTETEDTSISGVTVTFDKKELKDITKVKVSIDGATVLDHTKNYYALIEFYDEANTTGNKLNTVKAPFTISIPSLASLLVKEEAVFTGTTLAKAYMNSEDAEAATENDKGIKASTYSFKYAFKNFADAFKDGTTITFAINADQKFGNDKVSTLAKLNNANAAGVQIELTNNEKAYNKAINIDITAASYLGKYTYTKEEREAAAFSIQVMSPIERGTVDSATGSAIEVEATDLSKAKLVESDFKATTYNTVAYHIFPEWISNASAFASVYIKDVAFKSENENVFKVGTRVAATAKAASYVPVEPMNIAQTTVAPVKVTVTDVWGYVKDASIDVKVIVNK</sequence>
<reference evidence="4 6" key="2">
    <citation type="submission" date="2019-04" db="EMBL/GenBank/DDBJ databases">
        <title>Microbes associate with the intestines of laboratory mice.</title>
        <authorList>
            <person name="Navarre W."/>
            <person name="Wong E."/>
            <person name="Huang K."/>
            <person name="Tropini C."/>
            <person name="Ng K."/>
            <person name="Yu B."/>
        </authorList>
    </citation>
    <scope>NUCLEOTIDE SEQUENCE [LARGE SCALE GENOMIC DNA]</scope>
    <source>
        <strain evidence="4 6">NM22_B1</strain>
    </source>
</reference>
<dbReference type="STRING" id="1235788.C802_04419"/>
<protein>
    <submittedName>
        <fullName evidence="3">Uncharacterized protein</fullName>
    </submittedName>
</protein>
<dbReference type="OrthoDB" id="1099207at2"/>
<feature type="chain" id="PRO_5044738308" evidence="2">
    <location>
        <begin position="24"/>
        <end position="890"/>
    </location>
</feature>
<dbReference type="EMBL" id="ASSP01000032">
    <property type="protein sequence ID" value="EOS08808.1"/>
    <property type="molecule type" value="Genomic_DNA"/>
</dbReference>